<dbReference type="Gene3D" id="1.10.760.10">
    <property type="entry name" value="Cytochrome c-like domain"/>
    <property type="match status" value="1"/>
</dbReference>
<name>A0ABW6A3E7_9BACT</name>
<feature type="compositionally biased region" description="Low complexity" evidence="5">
    <location>
        <begin position="192"/>
        <end position="211"/>
    </location>
</feature>
<keyword evidence="6" id="KW-0732">Signal</keyword>
<dbReference type="PANTHER" id="PTHR40394:SF2">
    <property type="entry name" value="QUINOL:CYTOCHROME C OXIDOREDUCTASE MEMBRANE PROTEIN"/>
    <property type="match status" value="1"/>
</dbReference>
<feature type="chain" id="PRO_5046480468" evidence="6">
    <location>
        <begin position="16"/>
        <end position="211"/>
    </location>
</feature>
<keyword evidence="3 4" id="KW-0408">Iron</keyword>
<dbReference type="EMBL" id="JBHUOZ010000001">
    <property type="protein sequence ID" value="MFD2919025.1"/>
    <property type="molecule type" value="Genomic_DNA"/>
</dbReference>
<dbReference type="Proteomes" id="UP001597511">
    <property type="component" value="Unassembled WGS sequence"/>
</dbReference>
<accession>A0ABW6A3E7</accession>
<dbReference type="PROSITE" id="PS51007">
    <property type="entry name" value="CYTC"/>
    <property type="match status" value="1"/>
</dbReference>
<dbReference type="RefSeq" id="WP_386095804.1">
    <property type="nucleotide sequence ID" value="NZ_JBHUOZ010000001.1"/>
</dbReference>
<evidence type="ECO:0000256" key="3">
    <source>
        <dbReference type="ARBA" id="ARBA00023004"/>
    </source>
</evidence>
<gene>
    <name evidence="8" type="ORF">ACFS6H_04825</name>
</gene>
<comment type="caution">
    <text evidence="8">The sequence shown here is derived from an EMBL/GenBank/DDBJ whole genome shotgun (WGS) entry which is preliminary data.</text>
</comment>
<keyword evidence="2 4" id="KW-0479">Metal-binding</keyword>
<feature type="region of interest" description="Disordered" evidence="5">
    <location>
        <begin position="191"/>
        <end position="211"/>
    </location>
</feature>
<evidence type="ECO:0000313" key="8">
    <source>
        <dbReference type="EMBL" id="MFD2919025.1"/>
    </source>
</evidence>
<evidence type="ECO:0000259" key="7">
    <source>
        <dbReference type="PROSITE" id="PS51007"/>
    </source>
</evidence>
<feature type="domain" description="Cytochrome c" evidence="7">
    <location>
        <begin position="99"/>
        <end position="189"/>
    </location>
</feature>
<reference evidence="9" key="1">
    <citation type="journal article" date="2019" name="Int. J. Syst. Evol. Microbiol.">
        <title>The Global Catalogue of Microorganisms (GCM) 10K type strain sequencing project: providing services to taxonomists for standard genome sequencing and annotation.</title>
        <authorList>
            <consortium name="The Broad Institute Genomics Platform"/>
            <consortium name="The Broad Institute Genome Sequencing Center for Infectious Disease"/>
            <person name="Wu L."/>
            <person name="Ma J."/>
        </authorList>
    </citation>
    <scope>NUCLEOTIDE SEQUENCE [LARGE SCALE GENOMIC DNA]</scope>
    <source>
        <strain evidence="9">KCTC 23299</strain>
    </source>
</reference>
<dbReference type="PROSITE" id="PS51257">
    <property type="entry name" value="PROKAR_LIPOPROTEIN"/>
    <property type="match status" value="1"/>
</dbReference>
<feature type="signal peptide" evidence="6">
    <location>
        <begin position="1"/>
        <end position="15"/>
    </location>
</feature>
<proteinExistence type="predicted"/>
<evidence type="ECO:0000256" key="5">
    <source>
        <dbReference type="SAM" id="MobiDB-lite"/>
    </source>
</evidence>
<organism evidence="8 9">
    <name type="scientific">Terrimonas rubra</name>
    <dbReference type="NCBI Taxonomy" id="1035890"/>
    <lineage>
        <taxon>Bacteria</taxon>
        <taxon>Pseudomonadati</taxon>
        <taxon>Bacteroidota</taxon>
        <taxon>Chitinophagia</taxon>
        <taxon>Chitinophagales</taxon>
        <taxon>Chitinophagaceae</taxon>
        <taxon>Terrimonas</taxon>
    </lineage>
</organism>
<dbReference type="Pfam" id="PF13442">
    <property type="entry name" value="Cytochrome_CBB3"/>
    <property type="match status" value="1"/>
</dbReference>
<evidence type="ECO:0000256" key="4">
    <source>
        <dbReference type="PROSITE-ProRule" id="PRU00433"/>
    </source>
</evidence>
<sequence>MKKLFVITFCTVAVAVTVVSCGSSDKPGRAYMPDMSYSVAYETYAPSDERLKASGASYNHRPVNGAIARGDAFPYLLKHDSAGYAQSAFVKNPLNIDSIDLKEAERLYLVNCGICHGAKLDGNGPLFNGGEGPYTAKPATLVNDAKYEAMTEGTMFHSITYGKGQMGSYASQLNTKQRWEVVAYIKSKQAKKAAAPAAGATAAADTTAAKP</sequence>
<dbReference type="InterPro" id="IPR036909">
    <property type="entry name" value="Cyt_c-like_dom_sf"/>
</dbReference>
<evidence type="ECO:0000256" key="2">
    <source>
        <dbReference type="ARBA" id="ARBA00022723"/>
    </source>
</evidence>
<evidence type="ECO:0000313" key="9">
    <source>
        <dbReference type="Proteomes" id="UP001597511"/>
    </source>
</evidence>
<protein>
    <submittedName>
        <fullName evidence="8">C-type cytochrome</fullName>
    </submittedName>
</protein>
<keyword evidence="1 4" id="KW-0349">Heme</keyword>
<dbReference type="PANTHER" id="PTHR40394">
    <property type="entry name" value="LIPOPROTEIN-RELATED"/>
    <property type="match status" value="1"/>
</dbReference>
<evidence type="ECO:0000256" key="6">
    <source>
        <dbReference type="SAM" id="SignalP"/>
    </source>
</evidence>
<keyword evidence="9" id="KW-1185">Reference proteome</keyword>
<dbReference type="SUPFAM" id="SSF46626">
    <property type="entry name" value="Cytochrome c"/>
    <property type="match status" value="1"/>
</dbReference>
<dbReference type="InterPro" id="IPR009056">
    <property type="entry name" value="Cyt_c-like_dom"/>
</dbReference>
<evidence type="ECO:0000256" key="1">
    <source>
        <dbReference type="ARBA" id="ARBA00022617"/>
    </source>
</evidence>